<dbReference type="PRINTS" id="PR00455">
    <property type="entry name" value="HTHTETR"/>
</dbReference>
<evidence type="ECO:0000256" key="2">
    <source>
        <dbReference type="PROSITE-ProRule" id="PRU00335"/>
    </source>
</evidence>
<dbReference type="InterPro" id="IPR050109">
    <property type="entry name" value="HTH-type_TetR-like_transc_reg"/>
</dbReference>
<dbReference type="SUPFAM" id="SSF48498">
    <property type="entry name" value="Tetracyclin repressor-like, C-terminal domain"/>
    <property type="match status" value="1"/>
</dbReference>
<dbReference type="EMBL" id="RCZG01000026">
    <property type="protein sequence ID" value="TPG25587.1"/>
    <property type="molecule type" value="Genomic_DNA"/>
</dbReference>
<dbReference type="InterPro" id="IPR036271">
    <property type="entry name" value="Tet_transcr_reg_TetR-rel_C_sf"/>
</dbReference>
<dbReference type="GO" id="GO:0003700">
    <property type="term" value="F:DNA-binding transcription factor activity"/>
    <property type="evidence" value="ECO:0007669"/>
    <property type="project" value="TreeGrafter"/>
</dbReference>
<comment type="caution">
    <text evidence="4">The sequence shown here is derived from an EMBL/GenBank/DDBJ whole genome shotgun (WGS) entry which is preliminary data.</text>
</comment>
<feature type="domain" description="HTH tetR-type" evidence="3">
    <location>
        <begin position="13"/>
        <end position="73"/>
    </location>
</feature>
<evidence type="ECO:0000313" key="4">
    <source>
        <dbReference type="EMBL" id="TPG25587.1"/>
    </source>
</evidence>
<dbReference type="PROSITE" id="PS50977">
    <property type="entry name" value="HTH_TETR_2"/>
    <property type="match status" value="1"/>
</dbReference>
<name>A0A502DJ90_9MYCO</name>
<evidence type="ECO:0000313" key="5">
    <source>
        <dbReference type="Proteomes" id="UP000320095"/>
    </source>
</evidence>
<evidence type="ECO:0000259" key="3">
    <source>
        <dbReference type="PROSITE" id="PS50977"/>
    </source>
</evidence>
<keyword evidence="1 2" id="KW-0238">DNA-binding</keyword>
<dbReference type="PANTHER" id="PTHR30055">
    <property type="entry name" value="HTH-TYPE TRANSCRIPTIONAL REGULATOR RUTR"/>
    <property type="match status" value="1"/>
</dbReference>
<keyword evidence="5" id="KW-1185">Reference proteome</keyword>
<dbReference type="RefSeq" id="WP_140699961.1">
    <property type="nucleotide sequence ID" value="NZ_RCZG01000026.1"/>
</dbReference>
<evidence type="ECO:0000256" key="1">
    <source>
        <dbReference type="ARBA" id="ARBA00023125"/>
    </source>
</evidence>
<sequence length="200" mass="21491">MPSTRRTQPERVEQSTARLIQAAAELIAEGGYDTASAAEISRRAGYSRSMVHARFGTKEALLEAVVSSAYQGPVLVDLPEEATGLERVLARLDTTAALIDESPALLRVVFAVQFQAAGTGSAMNHRVAGWLTRLRADIQAAIVDGQADGSIRATVDPEPTAHAIVVEGIGTAFVWIVDPAEDYRARIAQWRQHTLDTLTA</sequence>
<dbReference type="Proteomes" id="UP000320095">
    <property type="component" value="Unassembled WGS sequence"/>
</dbReference>
<dbReference type="OrthoDB" id="7505659at2"/>
<proteinExistence type="predicted"/>
<dbReference type="GO" id="GO:0000976">
    <property type="term" value="F:transcription cis-regulatory region binding"/>
    <property type="evidence" value="ECO:0007669"/>
    <property type="project" value="TreeGrafter"/>
</dbReference>
<dbReference type="Pfam" id="PF00440">
    <property type="entry name" value="TetR_N"/>
    <property type="match status" value="1"/>
</dbReference>
<dbReference type="Gene3D" id="1.10.357.10">
    <property type="entry name" value="Tetracycline Repressor, domain 2"/>
    <property type="match status" value="1"/>
</dbReference>
<reference evidence="4 5" key="1">
    <citation type="journal article" date="2019" name="Environ. Microbiol.">
        <title>Species interactions and distinct microbial communities in high Arctic permafrost affected cryosols are associated with the CH4 and CO2 gas fluxes.</title>
        <authorList>
            <person name="Altshuler I."/>
            <person name="Hamel J."/>
            <person name="Turney S."/>
            <person name="Magnuson E."/>
            <person name="Levesque R."/>
            <person name="Greer C."/>
            <person name="Whyte L.G."/>
        </authorList>
    </citation>
    <scope>NUCLEOTIDE SEQUENCE [LARGE SCALE GENOMIC DNA]</scope>
    <source>
        <strain evidence="4 5">S5.20</strain>
    </source>
</reference>
<dbReference type="PANTHER" id="PTHR30055:SF226">
    <property type="entry name" value="HTH-TYPE TRANSCRIPTIONAL REGULATOR PKSA"/>
    <property type="match status" value="1"/>
</dbReference>
<protein>
    <submittedName>
        <fullName evidence="4">TetR/AcrR family transcriptional regulator</fullName>
    </submittedName>
</protein>
<dbReference type="AlphaFoldDB" id="A0A502DJ90"/>
<dbReference type="InterPro" id="IPR009057">
    <property type="entry name" value="Homeodomain-like_sf"/>
</dbReference>
<organism evidence="4 5">
    <name type="scientific">Mycolicibacterium hodleri</name>
    <dbReference type="NCBI Taxonomy" id="49897"/>
    <lineage>
        <taxon>Bacteria</taxon>
        <taxon>Bacillati</taxon>
        <taxon>Actinomycetota</taxon>
        <taxon>Actinomycetes</taxon>
        <taxon>Mycobacteriales</taxon>
        <taxon>Mycobacteriaceae</taxon>
        <taxon>Mycolicibacterium</taxon>
    </lineage>
</organism>
<feature type="DNA-binding region" description="H-T-H motif" evidence="2">
    <location>
        <begin position="36"/>
        <end position="55"/>
    </location>
</feature>
<accession>A0A502DJ90</accession>
<gene>
    <name evidence="4" type="ORF">EAH80_30195</name>
</gene>
<dbReference type="SUPFAM" id="SSF46689">
    <property type="entry name" value="Homeodomain-like"/>
    <property type="match status" value="1"/>
</dbReference>
<dbReference type="InterPro" id="IPR001647">
    <property type="entry name" value="HTH_TetR"/>
</dbReference>